<reference evidence="3" key="2">
    <citation type="submission" date="2015-01" db="EMBL/GenBank/DDBJ databases">
        <title>Evolutionary Origins and Diversification of the Mycorrhizal Mutualists.</title>
        <authorList>
            <consortium name="DOE Joint Genome Institute"/>
            <consortium name="Mycorrhizal Genomics Consortium"/>
            <person name="Kohler A."/>
            <person name="Kuo A."/>
            <person name="Nagy L.G."/>
            <person name="Floudas D."/>
            <person name="Copeland A."/>
            <person name="Barry K.W."/>
            <person name="Cichocki N."/>
            <person name="Veneault-Fourrey C."/>
            <person name="LaButti K."/>
            <person name="Lindquist E.A."/>
            <person name="Lipzen A."/>
            <person name="Lundell T."/>
            <person name="Morin E."/>
            <person name="Murat C."/>
            <person name="Riley R."/>
            <person name="Ohm R."/>
            <person name="Sun H."/>
            <person name="Tunlid A."/>
            <person name="Henrissat B."/>
            <person name="Grigoriev I.V."/>
            <person name="Hibbett D.S."/>
            <person name="Martin F."/>
        </authorList>
    </citation>
    <scope>NUCLEOTIDE SEQUENCE [LARGE SCALE GENOMIC DNA]</scope>
    <source>
        <strain evidence="3">Ve08.2h10</strain>
    </source>
</reference>
<name>A0A0D0DIV3_9AGAM</name>
<dbReference type="AlphaFoldDB" id="A0A0D0DIV3"/>
<dbReference type="OrthoDB" id="2656405at2759"/>
<sequence>MLLRTTCRRVLLAAVHGVLDFIYYAQYQSHTEATLCKMDDTLKLFHQNKAVFVDLGIQNDFNIPKIHSMVHYTASIWLFGSADGFNTELPKQLHIDLAKHPYRASNKRNYVIQMTKWLRRQDSLYLQDLFLTITLKVFLHATFPMSRQPVRICSFDRINVFKYITILAPSHQHISDAKHLFKIHARKKPSPAIFNTALIIEDPEQFTGTGVAGMRVGQIKVIFKLPPSSNLGKTRHPLAYIHWFRPLQSFDDQMKMFRLTRSS</sequence>
<keyword evidence="3" id="KW-1185">Reference proteome</keyword>
<reference evidence="2 3" key="1">
    <citation type="submission" date="2014-04" db="EMBL/GenBank/DDBJ databases">
        <authorList>
            <consortium name="DOE Joint Genome Institute"/>
            <person name="Kuo A."/>
            <person name="Kohler A."/>
            <person name="Jargeat P."/>
            <person name="Nagy L.G."/>
            <person name="Floudas D."/>
            <person name="Copeland A."/>
            <person name="Barry K.W."/>
            <person name="Cichocki N."/>
            <person name="Veneault-Fourrey C."/>
            <person name="LaButti K."/>
            <person name="Lindquist E.A."/>
            <person name="Lipzen A."/>
            <person name="Lundell T."/>
            <person name="Morin E."/>
            <person name="Murat C."/>
            <person name="Sun H."/>
            <person name="Tunlid A."/>
            <person name="Henrissat B."/>
            <person name="Grigoriev I.V."/>
            <person name="Hibbett D.S."/>
            <person name="Martin F."/>
            <person name="Nordberg H.P."/>
            <person name="Cantor M.N."/>
            <person name="Hua S.X."/>
        </authorList>
    </citation>
    <scope>NUCLEOTIDE SEQUENCE [LARGE SCALE GENOMIC DNA]</scope>
    <source>
        <strain evidence="2 3">Ve08.2h10</strain>
    </source>
</reference>
<evidence type="ECO:0000313" key="3">
    <source>
        <dbReference type="Proteomes" id="UP000054538"/>
    </source>
</evidence>
<organism evidence="2 3">
    <name type="scientific">Paxillus rubicundulus Ve08.2h10</name>
    <dbReference type="NCBI Taxonomy" id="930991"/>
    <lineage>
        <taxon>Eukaryota</taxon>
        <taxon>Fungi</taxon>
        <taxon>Dikarya</taxon>
        <taxon>Basidiomycota</taxon>
        <taxon>Agaricomycotina</taxon>
        <taxon>Agaricomycetes</taxon>
        <taxon>Agaricomycetidae</taxon>
        <taxon>Boletales</taxon>
        <taxon>Paxilineae</taxon>
        <taxon>Paxillaceae</taxon>
        <taxon>Paxillus</taxon>
    </lineage>
</organism>
<dbReference type="InParanoid" id="A0A0D0DIV3"/>
<gene>
    <name evidence="2" type="ORF">PAXRUDRAFT_36706</name>
</gene>
<dbReference type="HOGENOM" id="CLU_006344_0_2_1"/>
<accession>A0A0D0DIV3</accession>
<dbReference type="EMBL" id="KN826729">
    <property type="protein sequence ID" value="KIK78050.1"/>
    <property type="molecule type" value="Genomic_DNA"/>
</dbReference>
<feature type="chain" id="PRO_5002209019" evidence="1">
    <location>
        <begin position="18"/>
        <end position="263"/>
    </location>
</feature>
<feature type="signal peptide" evidence="1">
    <location>
        <begin position="1"/>
        <end position="17"/>
    </location>
</feature>
<keyword evidence="1" id="KW-0732">Signal</keyword>
<evidence type="ECO:0000313" key="2">
    <source>
        <dbReference type="EMBL" id="KIK78050.1"/>
    </source>
</evidence>
<protein>
    <submittedName>
        <fullName evidence="2">Uncharacterized protein</fullName>
    </submittedName>
</protein>
<proteinExistence type="predicted"/>
<evidence type="ECO:0000256" key="1">
    <source>
        <dbReference type="SAM" id="SignalP"/>
    </source>
</evidence>
<dbReference type="STRING" id="930991.A0A0D0DIV3"/>
<dbReference type="Proteomes" id="UP000054538">
    <property type="component" value="Unassembled WGS sequence"/>
</dbReference>